<dbReference type="InterPro" id="IPR003378">
    <property type="entry name" value="Fringe-like_glycosylTrfase"/>
</dbReference>
<keyword evidence="11 12" id="KW-0472">Membrane</keyword>
<dbReference type="OrthoDB" id="414175at2759"/>
<evidence type="ECO:0000256" key="3">
    <source>
        <dbReference type="ARBA" id="ARBA00006462"/>
    </source>
</evidence>
<evidence type="ECO:0000256" key="2">
    <source>
        <dbReference type="ARBA" id="ARBA00004922"/>
    </source>
</evidence>
<dbReference type="EC" id="2.4.1.122" evidence="4"/>
<name>A0A6P4J6T1_DROKI</name>
<keyword evidence="9" id="KW-0735">Signal-anchor</keyword>
<evidence type="ECO:0000256" key="5">
    <source>
        <dbReference type="ARBA" id="ARBA00022676"/>
    </source>
</evidence>
<evidence type="ECO:0000256" key="1">
    <source>
        <dbReference type="ARBA" id="ARBA00004606"/>
    </source>
</evidence>
<comment type="similarity">
    <text evidence="3">Belongs to the glycosyltransferase 31 family. Beta3-Gal-T subfamily.</text>
</comment>
<dbReference type="GO" id="GO:0000166">
    <property type="term" value="F:nucleotide binding"/>
    <property type="evidence" value="ECO:0007669"/>
    <property type="project" value="UniProtKB-KW"/>
</dbReference>
<evidence type="ECO:0000256" key="12">
    <source>
        <dbReference type="SAM" id="Phobius"/>
    </source>
</evidence>
<keyword evidence="5" id="KW-0328">Glycosyltransferase</keyword>
<keyword evidence="8" id="KW-0547">Nucleotide-binding</keyword>
<keyword evidence="10 12" id="KW-1133">Transmembrane helix</keyword>
<accession>A0A6P4J6T1</accession>
<dbReference type="Pfam" id="PF02434">
    <property type="entry name" value="Fringe"/>
    <property type="match status" value="1"/>
</dbReference>
<evidence type="ECO:0000256" key="11">
    <source>
        <dbReference type="ARBA" id="ARBA00023136"/>
    </source>
</evidence>
<organism evidence="14 15">
    <name type="scientific">Drosophila kikkawai</name>
    <name type="common">Fruit fly</name>
    <dbReference type="NCBI Taxonomy" id="30033"/>
    <lineage>
        <taxon>Eukaryota</taxon>
        <taxon>Metazoa</taxon>
        <taxon>Ecdysozoa</taxon>
        <taxon>Arthropoda</taxon>
        <taxon>Hexapoda</taxon>
        <taxon>Insecta</taxon>
        <taxon>Pterygota</taxon>
        <taxon>Neoptera</taxon>
        <taxon>Endopterygota</taxon>
        <taxon>Diptera</taxon>
        <taxon>Brachycera</taxon>
        <taxon>Muscomorpha</taxon>
        <taxon>Ephydroidea</taxon>
        <taxon>Drosophilidae</taxon>
        <taxon>Drosophila</taxon>
        <taxon>Sophophora</taxon>
    </lineage>
</organism>
<proteinExistence type="inferred from homology"/>
<evidence type="ECO:0000313" key="14">
    <source>
        <dbReference type="Proteomes" id="UP001652661"/>
    </source>
</evidence>
<dbReference type="Proteomes" id="UP001652661">
    <property type="component" value="Chromosome X"/>
</dbReference>
<protein>
    <recommendedName>
        <fullName evidence="4">N-acetylgalactosaminide beta-1,3-galactosyltransferase</fullName>
        <ecNumber evidence="4">2.4.1.122</ecNumber>
    </recommendedName>
</protein>
<dbReference type="PANTHER" id="PTHR23033:SF14">
    <property type="entry name" value="GLYCOPROTEIN-N-ACETYLGALACTOSAMINE 3-BETA-GALACTOSYLTRANSFERASE 1-RELATED"/>
    <property type="match status" value="1"/>
</dbReference>
<dbReference type="RefSeq" id="XP_017037232.1">
    <property type="nucleotide sequence ID" value="XM_017181743.2"/>
</dbReference>
<sequence>MDGEYIAVEHPSPSPAYPGYSSSGTVSVAGRHQRSVGQRMPAGHLILLALLLGTLVILLYAYWDVMMITAGASPMARRHEANANETLSEKLHREVRILCWVLTTPKYHKTRAAHVLRTWGRRCNKILFMTSQPDEELPTMVLTKPDRYEVLWGKTKEAFTRLYEEMRDEADWFMKADDDTFVFLENLRYMLYPYSPNTSIYFGFNYKMIGTHPKNSSYMSGGSGYVLSREALKTFAEGLNDTTKCRQEDDHAEDVEMGKCLFNLDVKAGDSRDEQLRNRFYPTAPFGALLSGNVGMDFWLYKYAYYNARTCMDCLSEYPVAFHYVNSQQMYVYEYFNYQFQLAGRQQVAERLPAKIREQDLVIPESDNSVS</sequence>
<feature type="transmembrane region" description="Helical" evidence="12">
    <location>
        <begin position="42"/>
        <end position="63"/>
    </location>
</feature>
<dbReference type="OMA" id="DKYEVLW"/>
<dbReference type="GO" id="GO:0016263">
    <property type="term" value="F:glycoprotein-N-acetylgalactosamine 3-beta-galactosyltransferase activity"/>
    <property type="evidence" value="ECO:0007669"/>
    <property type="project" value="UniProtKB-EC"/>
</dbReference>
<evidence type="ECO:0000256" key="7">
    <source>
        <dbReference type="ARBA" id="ARBA00022692"/>
    </source>
</evidence>
<dbReference type="FunFam" id="3.90.550.50:FF:000033">
    <property type="entry name" value="GD23186"/>
    <property type="match status" value="1"/>
</dbReference>
<evidence type="ECO:0000256" key="4">
    <source>
        <dbReference type="ARBA" id="ARBA00012557"/>
    </source>
</evidence>
<evidence type="ECO:0000256" key="9">
    <source>
        <dbReference type="ARBA" id="ARBA00022968"/>
    </source>
</evidence>
<evidence type="ECO:0000259" key="13">
    <source>
        <dbReference type="Pfam" id="PF02434"/>
    </source>
</evidence>
<evidence type="ECO:0000256" key="8">
    <source>
        <dbReference type="ARBA" id="ARBA00022741"/>
    </source>
</evidence>
<keyword evidence="6" id="KW-0808">Transferase</keyword>
<feature type="domain" description="Fringe-like glycosyltransferase" evidence="13">
    <location>
        <begin position="97"/>
        <end position="268"/>
    </location>
</feature>
<reference evidence="15" key="1">
    <citation type="submission" date="2025-08" db="UniProtKB">
        <authorList>
            <consortium name="RefSeq"/>
        </authorList>
    </citation>
    <scope>IDENTIFICATION</scope>
    <source>
        <strain evidence="15">14028-0561.14</strain>
        <tissue evidence="15">Whole fly</tissue>
    </source>
</reference>
<dbReference type="PANTHER" id="PTHR23033">
    <property type="entry name" value="BETA1,3-GALACTOSYLTRANSFERASE"/>
    <property type="match status" value="1"/>
</dbReference>
<keyword evidence="7 12" id="KW-0812">Transmembrane</keyword>
<comment type="pathway">
    <text evidence="2">Protein modification; protein glycosylation.</text>
</comment>
<dbReference type="InterPro" id="IPR026050">
    <property type="entry name" value="C1GALT1/C1GALT1_chp1"/>
</dbReference>
<gene>
    <name evidence="15" type="primary">tgy</name>
</gene>
<evidence type="ECO:0000313" key="15">
    <source>
        <dbReference type="RefSeq" id="XP_017037232.1"/>
    </source>
</evidence>
<comment type="subcellular location">
    <subcellularLocation>
        <location evidence="1">Membrane</location>
        <topology evidence="1">Single-pass type II membrane protein</topology>
    </subcellularLocation>
</comment>
<dbReference type="Gene3D" id="3.90.550.50">
    <property type="match status" value="1"/>
</dbReference>
<dbReference type="GO" id="GO:0016020">
    <property type="term" value="C:membrane"/>
    <property type="evidence" value="ECO:0007669"/>
    <property type="project" value="UniProtKB-SubCell"/>
</dbReference>
<evidence type="ECO:0000256" key="6">
    <source>
        <dbReference type="ARBA" id="ARBA00022679"/>
    </source>
</evidence>
<keyword evidence="14" id="KW-1185">Reference proteome</keyword>
<evidence type="ECO:0000256" key="10">
    <source>
        <dbReference type="ARBA" id="ARBA00022989"/>
    </source>
</evidence>
<dbReference type="AlphaFoldDB" id="A0A6P4J6T1"/>